<keyword evidence="2" id="KW-0812">Transmembrane</keyword>
<organism evidence="3 4">
    <name type="scientific">Tetrapyrgos nigripes</name>
    <dbReference type="NCBI Taxonomy" id="182062"/>
    <lineage>
        <taxon>Eukaryota</taxon>
        <taxon>Fungi</taxon>
        <taxon>Dikarya</taxon>
        <taxon>Basidiomycota</taxon>
        <taxon>Agaricomycotina</taxon>
        <taxon>Agaricomycetes</taxon>
        <taxon>Agaricomycetidae</taxon>
        <taxon>Agaricales</taxon>
        <taxon>Marasmiineae</taxon>
        <taxon>Marasmiaceae</taxon>
        <taxon>Tetrapyrgos</taxon>
    </lineage>
</organism>
<feature type="transmembrane region" description="Helical" evidence="2">
    <location>
        <begin position="46"/>
        <end position="66"/>
    </location>
</feature>
<keyword evidence="4" id="KW-1185">Reference proteome</keyword>
<feature type="transmembrane region" description="Helical" evidence="2">
    <location>
        <begin position="132"/>
        <end position="153"/>
    </location>
</feature>
<comment type="caution">
    <text evidence="3">The sequence shown here is derived from an EMBL/GenBank/DDBJ whole genome shotgun (WGS) entry which is preliminary data.</text>
</comment>
<evidence type="ECO:0000256" key="1">
    <source>
        <dbReference type="SAM" id="Coils"/>
    </source>
</evidence>
<name>A0A8H5LTC9_9AGAR</name>
<reference evidence="3 4" key="1">
    <citation type="journal article" date="2020" name="ISME J.">
        <title>Uncovering the hidden diversity of litter-decomposition mechanisms in mushroom-forming fungi.</title>
        <authorList>
            <person name="Floudas D."/>
            <person name="Bentzer J."/>
            <person name="Ahren D."/>
            <person name="Johansson T."/>
            <person name="Persson P."/>
            <person name="Tunlid A."/>
        </authorList>
    </citation>
    <scope>NUCLEOTIDE SEQUENCE [LARGE SCALE GENOMIC DNA]</scope>
    <source>
        <strain evidence="3 4">CBS 291.85</strain>
    </source>
</reference>
<dbReference type="Proteomes" id="UP000559256">
    <property type="component" value="Unassembled WGS sequence"/>
</dbReference>
<gene>
    <name evidence="3" type="ORF">D9758_002742</name>
</gene>
<evidence type="ECO:0000256" key="2">
    <source>
        <dbReference type="SAM" id="Phobius"/>
    </source>
</evidence>
<proteinExistence type="predicted"/>
<dbReference type="AlphaFoldDB" id="A0A8H5LTC9"/>
<evidence type="ECO:0000313" key="4">
    <source>
        <dbReference type="Proteomes" id="UP000559256"/>
    </source>
</evidence>
<evidence type="ECO:0000313" key="3">
    <source>
        <dbReference type="EMBL" id="KAF5369320.1"/>
    </source>
</evidence>
<accession>A0A8H5LTC9</accession>
<protein>
    <submittedName>
        <fullName evidence="3">Uncharacterized protein</fullName>
    </submittedName>
</protein>
<sequence length="199" mass="22510">MDQLRRRIPFRAEDNGEDENTVLDESEQEELIQRLKKQNETLNTQYQLAMQVIIALSAFIHLVYLFNPTEEPLLFFFPSSLHTQTGSKPLPRPFTLLSLIVHCNLFLRVHLGAIHNSGLQMRIGDFHLNLHPLPYSISYALALVAPTVCLFFGRSWLTAAWWSVTLGIVFTAQTMQDAIISGNEGISALEKLRYTAPGA</sequence>
<keyword evidence="2" id="KW-0472">Membrane</keyword>
<dbReference type="EMBL" id="JAACJM010000013">
    <property type="protein sequence ID" value="KAF5369320.1"/>
    <property type="molecule type" value="Genomic_DNA"/>
</dbReference>
<keyword evidence="2" id="KW-1133">Transmembrane helix</keyword>
<feature type="coiled-coil region" evidence="1">
    <location>
        <begin position="25"/>
        <end position="52"/>
    </location>
</feature>
<keyword evidence="1" id="KW-0175">Coiled coil</keyword>
<dbReference type="OrthoDB" id="3358048at2759"/>